<evidence type="ECO:0000256" key="6">
    <source>
        <dbReference type="ARBA" id="ARBA00023136"/>
    </source>
</evidence>
<evidence type="ECO:0000256" key="2">
    <source>
        <dbReference type="ARBA" id="ARBA00022448"/>
    </source>
</evidence>
<accession>A0A8H9H154</accession>
<dbReference type="InterPro" id="IPR050809">
    <property type="entry name" value="UgpAE/MalFG_permease"/>
</dbReference>
<keyword evidence="4 7" id="KW-0812">Transmembrane</keyword>
<evidence type="ECO:0000259" key="9">
    <source>
        <dbReference type="PROSITE" id="PS50928"/>
    </source>
</evidence>
<evidence type="ECO:0000313" key="10">
    <source>
        <dbReference type="EMBL" id="GGO02547.1"/>
    </source>
</evidence>
<comment type="caution">
    <text evidence="10">The sequence shown here is derived from an EMBL/GenBank/DDBJ whole genome shotgun (WGS) entry which is preliminary data.</text>
</comment>
<dbReference type="InterPro" id="IPR035906">
    <property type="entry name" value="MetI-like_sf"/>
</dbReference>
<evidence type="ECO:0000256" key="4">
    <source>
        <dbReference type="ARBA" id="ARBA00022692"/>
    </source>
</evidence>
<evidence type="ECO:0000313" key="11">
    <source>
        <dbReference type="Proteomes" id="UP000653480"/>
    </source>
</evidence>
<dbReference type="Pfam" id="PF00528">
    <property type="entry name" value="BPD_transp_1"/>
    <property type="match status" value="1"/>
</dbReference>
<dbReference type="PANTHER" id="PTHR43227">
    <property type="entry name" value="BLL4140 PROTEIN"/>
    <property type="match status" value="1"/>
</dbReference>
<keyword evidence="5 7" id="KW-1133">Transmembrane helix</keyword>
<proteinExistence type="inferred from homology"/>
<dbReference type="Proteomes" id="UP000653480">
    <property type="component" value="Unassembled WGS sequence"/>
</dbReference>
<comment type="subcellular location">
    <subcellularLocation>
        <location evidence="1 7">Cell membrane</location>
        <topology evidence="1 7">Multi-pass membrane protein</topology>
    </subcellularLocation>
</comment>
<gene>
    <name evidence="10" type="ORF">GCM10011574_11450</name>
</gene>
<dbReference type="SUPFAM" id="SSF161098">
    <property type="entry name" value="MetI-like"/>
    <property type="match status" value="1"/>
</dbReference>
<dbReference type="GO" id="GO:0055085">
    <property type="term" value="P:transmembrane transport"/>
    <property type="evidence" value="ECO:0007669"/>
    <property type="project" value="InterPro"/>
</dbReference>
<keyword evidence="11" id="KW-1185">Reference proteome</keyword>
<evidence type="ECO:0000256" key="7">
    <source>
        <dbReference type="RuleBase" id="RU363032"/>
    </source>
</evidence>
<reference evidence="10" key="2">
    <citation type="submission" date="2020-09" db="EMBL/GenBank/DDBJ databases">
        <authorList>
            <person name="Sun Q."/>
            <person name="Zhou Y."/>
        </authorList>
    </citation>
    <scope>NUCLEOTIDE SEQUENCE</scope>
    <source>
        <strain evidence="10">CGMCC 4.7138</strain>
    </source>
</reference>
<dbReference type="CDD" id="cd06261">
    <property type="entry name" value="TM_PBP2"/>
    <property type="match status" value="1"/>
</dbReference>
<reference evidence="10" key="1">
    <citation type="journal article" date="2014" name="Int. J. Syst. Evol. Microbiol.">
        <title>Complete genome sequence of Corynebacterium casei LMG S-19264T (=DSM 44701T), isolated from a smear-ripened cheese.</title>
        <authorList>
            <consortium name="US DOE Joint Genome Institute (JGI-PGF)"/>
            <person name="Walter F."/>
            <person name="Albersmeier A."/>
            <person name="Kalinowski J."/>
            <person name="Ruckert C."/>
        </authorList>
    </citation>
    <scope>NUCLEOTIDE SEQUENCE</scope>
    <source>
        <strain evidence="10">CGMCC 4.7138</strain>
    </source>
</reference>
<protein>
    <submittedName>
        <fullName evidence="10">ABC transporter permease</fullName>
    </submittedName>
</protein>
<feature type="compositionally biased region" description="Basic and acidic residues" evidence="8">
    <location>
        <begin position="1"/>
        <end position="10"/>
    </location>
</feature>
<dbReference type="PANTHER" id="PTHR43227:SF8">
    <property type="entry name" value="DIACETYLCHITOBIOSE UPTAKE SYSTEM PERMEASE PROTEIN DASB"/>
    <property type="match status" value="1"/>
</dbReference>
<name>A0A8H9H154_9ACTN</name>
<feature type="transmembrane region" description="Helical" evidence="7">
    <location>
        <begin position="242"/>
        <end position="264"/>
    </location>
</feature>
<keyword evidence="3" id="KW-1003">Cell membrane</keyword>
<feature type="domain" description="ABC transmembrane type-1" evidence="9">
    <location>
        <begin position="111"/>
        <end position="327"/>
    </location>
</feature>
<evidence type="ECO:0000256" key="8">
    <source>
        <dbReference type="SAM" id="MobiDB-lite"/>
    </source>
</evidence>
<dbReference type="EMBL" id="BMMN01000002">
    <property type="protein sequence ID" value="GGO02547.1"/>
    <property type="molecule type" value="Genomic_DNA"/>
</dbReference>
<feature type="transmembrane region" description="Helical" evidence="7">
    <location>
        <begin position="196"/>
        <end position="221"/>
    </location>
</feature>
<dbReference type="AlphaFoldDB" id="A0A8H9H154"/>
<evidence type="ECO:0000256" key="5">
    <source>
        <dbReference type="ARBA" id="ARBA00022989"/>
    </source>
</evidence>
<dbReference type="GO" id="GO:0005886">
    <property type="term" value="C:plasma membrane"/>
    <property type="evidence" value="ECO:0007669"/>
    <property type="project" value="UniProtKB-SubCell"/>
</dbReference>
<organism evidence="10 11">
    <name type="scientific">Microbispora bryophytorum</name>
    <dbReference type="NCBI Taxonomy" id="1460882"/>
    <lineage>
        <taxon>Bacteria</taxon>
        <taxon>Bacillati</taxon>
        <taxon>Actinomycetota</taxon>
        <taxon>Actinomycetes</taxon>
        <taxon>Streptosporangiales</taxon>
        <taxon>Streptosporangiaceae</taxon>
        <taxon>Microbispora</taxon>
    </lineage>
</organism>
<evidence type="ECO:0000256" key="3">
    <source>
        <dbReference type="ARBA" id="ARBA00022475"/>
    </source>
</evidence>
<keyword evidence="6 7" id="KW-0472">Membrane</keyword>
<evidence type="ECO:0000256" key="1">
    <source>
        <dbReference type="ARBA" id="ARBA00004651"/>
    </source>
</evidence>
<feature type="transmembrane region" description="Helical" evidence="7">
    <location>
        <begin position="52"/>
        <end position="78"/>
    </location>
</feature>
<comment type="similarity">
    <text evidence="7">Belongs to the binding-protein-dependent transport system permease family.</text>
</comment>
<feature type="transmembrane region" description="Helical" evidence="7">
    <location>
        <begin position="113"/>
        <end position="136"/>
    </location>
</feature>
<feature type="transmembrane region" description="Helical" evidence="7">
    <location>
        <begin position="309"/>
        <end position="328"/>
    </location>
</feature>
<keyword evidence="2 7" id="KW-0813">Transport</keyword>
<feature type="region of interest" description="Disordered" evidence="8">
    <location>
        <begin position="1"/>
        <end position="20"/>
    </location>
</feature>
<dbReference type="InterPro" id="IPR000515">
    <property type="entry name" value="MetI-like"/>
</dbReference>
<feature type="transmembrane region" description="Helical" evidence="7">
    <location>
        <begin position="148"/>
        <end position="169"/>
    </location>
</feature>
<dbReference type="PROSITE" id="PS50928">
    <property type="entry name" value="ABC_TM1"/>
    <property type="match status" value="1"/>
</dbReference>
<dbReference type="Gene3D" id="1.10.3720.10">
    <property type="entry name" value="MetI-like"/>
    <property type="match status" value="1"/>
</dbReference>
<sequence length="336" mass="37326">MGHAVLDRPAHPPLPSIDPSEPTMTLLIEESASSTQEKAHKARGKVRLREHLMGWLFVGPFGIVFLAMLIAPLGYALYLSLWQKKLIGGTSFVFLGNYVKAFTDPTFLSGVWFVVRFSLVAIPLQILIALAMALIVDAVTSLFTRFSRLMVFLPYAIPTVIGAVMWGFLYSKSFGPLTDIFGLFGAPAPDFFSKNLIFYGLINVVTWQWAGYYMIILYAALQGIDPSLYEAARMDGAGKWQIALRIKIPLIAPALLLILVFSLIGTLQFFNEPQILRYLAAGTIAPGFTPNMYAYQQAFGLANFNYGSAISFALGGIVFVCVYAFLFFTRKRRSFF</sequence>